<dbReference type="EMBL" id="GGEC01069506">
    <property type="protein sequence ID" value="MBX49990.1"/>
    <property type="molecule type" value="Transcribed_RNA"/>
</dbReference>
<organism evidence="1">
    <name type="scientific">Rhizophora mucronata</name>
    <name type="common">Asiatic mangrove</name>
    <dbReference type="NCBI Taxonomy" id="61149"/>
    <lineage>
        <taxon>Eukaryota</taxon>
        <taxon>Viridiplantae</taxon>
        <taxon>Streptophyta</taxon>
        <taxon>Embryophyta</taxon>
        <taxon>Tracheophyta</taxon>
        <taxon>Spermatophyta</taxon>
        <taxon>Magnoliopsida</taxon>
        <taxon>eudicotyledons</taxon>
        <taxon>Gunneridae</taxon>
        <taxon>Pentapetalae</taxon>
        <taxon>rosids</taxon>
        <taxon>fabids</taxon>
        <taxon>Malpighiales</taxon>
        <taxon>Rhizophoraceae</taxon>
        <taxon>Rhizophora</taxon>
    </lineage>
</organism>
<protein>
    <submittedName>
        <fullName evidence="1">Uncharacterized protein</fullName>
    </submittedName>
</protein>
<accession>A0A2P2P5H7</accession>
<evidence type="ECO:0000313" key="1">
    <source>
        <dbReference type="EMBL" id="MBX49990.1"/>
    </source>
</evidence>
<name>A0A2P2P5H7_RHIMU</name>
<sequence length="41" mass="4718">MMQVLAHASSNDLFDRLDPMNFHRLKSYYLSKSADSRGLTT</sequence>
<reference evidence="1" key="1">
    <citation type="submission" date="2018-02" db="EMBL/GenBank/DDBJ databases">
        <title>Rhizophora mucronata_Transcriptome.</title>
        <authorList>
            <person name="Meera S.P."/>
            <person name="Sreeshan A."/>
            <person name="Augustine A."/>
        </authorList>
    </citation>
    <scope>NUCLEOTIDE SEQUENCE</scope>
    <source>
        <tissue evidence="1">Leaf</tissue>
    </source>
</reference>
<dbReference type="AlphaFoldDB" id="A0A2P2P5H7"/>
<proteinExistence type="predicted"/>